<organism evidence="2 3">
    <name type="scientific">Sulfuracidifex metallicus DSM 6482 = JCM 9184</name>
    <dbReference type="NCBI Taxonomy" id="523847"/>
    <lineage>
        <taxon>Archaea</taxon>
        <taxon>Thermoproteota</taxon>
        <taxon>Thermoprotei</taxon>
        <taxon>Sulfolobales</taxon>
        <taxon>Sulfolobaceae</taxon>
        <taxon>Sulfuracidifex</taxon>
    </lineage>
</organism>
<comment type="caution">
    <text evidence="2">The sequence shown here is derived from an EMBL/GenBank/DDBJ whole genome shotgun (WGS) entry which is preliminary data.</text>
</comment>
<feature type="transmembrane region" description="Helical" evidence="1">
    <location>
        <begin position="7"/>
        <end position="25"/>
    </location>
</feature>
<dbReference type="RefSeq" id="WP_156016203.1">
    <property type="nucleotide sequence ID" value="NZ_WGGD01000005.1"/>
</dbReference>
<evidence type="ECO:0000256" key="1">
    <source>
        <dbReference type="SAM" id="Phobius"/>
    </source>
</evidence>
<proteinExistence type="predicted"/>
<name>A0A6A9QT79_SULME</name>
<evidence type="ECO:0000313" key="2">
    <source>
        <dbReference type="EMBL" id="MUN28352.1"/>
    </source>
</evidence>
<protein>
    <submittedName>
        <fullName evidence="2">Uncharacterized protein</fullName>
    </submittedName>
</protein>
<dbReference type="Proteomes" id="UP000470772">
    <property type="component" value="Unassembled WGS sequence"/>
</dbReference>
<sequence length="401" mass="43851">MADMKNVGLGIIVLILIIIAVIGFFEYNSINSNYMSLSSSYSSLSASYSNISSSYNALQSNYTKIKAQVNLEPMFVENGIETVTINSSSKLPYLLKVGSIEVTVKPGTMAEFNNGTLMKSFQFSLVTFSLKNVNSPEKGLTPTYAFAFMVNGKITPEITLVHNVSGKLVPYAPITIVSASDNTTSWTWLGGKLYSNGTYIGGKYAFADKWLYGNNTIVNTLFVKPVIWIFETQSESALSPKQISLQQSQVFGLTPITSYTYMVNGTEGAVINAGNILVVIQPDTMIDTGKANLTTFNFSVVFYPVYNVSTPGGGYVPFEVFAFAINGNVTFDYTSLNQMSGKPQPFLTIMNVPTSSPVEMLTWGGTSGNYQYVLHDPIFVYDGTLVNYSFVKPVPWVVAIE</sequence>
<dbReference type="EMBL" id="WGGD01000005">
    <property type="protein sequence ID" value="MUN28352.1"/>
    <property type="molecule type" value="Genomic_DNA"/>
</dbReference>
<keyword evidence="1" id="KW-0812">Transmembrane</keyword>
<reference evidence="2 3" key="1">
    <citation type="submission" date="2019-10" db="EMBL/GenBank/DDBJ databases">
        <title>Sequencing and Assembly of Multiple Reported Metal-Biooxidizing Members of the Extremely Thermoacidophilic Archaeal Family Sulfolobaceae.</title>
        <authorList>
            <person name="Counts J.A."/>
            <person name="Kelly R.M."/>
        </authorList>
    </citation>
    <scope>NUCLEOTIDE SEQUENCE [LARGE SCALE GENOMIC DNA]</scope>
    <source>
        <strain evidence="2 3">DSM 6482</strain>
    </source>
</reference>
<evidence type="ECO:0000313" key="3">
    <source>
        <dbReference type="Proteomes" id="UP000470772"/>
    </source>
</evidence>
<accession>A0A6A9QT79</accession>
<keyword evidence="1" id="KW-0472">Membrane</keyword>
<keyword evidence="1" id="KW-1133">Transmembrane helix</keyword>
<keyword evidence="3" id="KW-1185">Reference proteome</keyword>
<dbReference type="AlphaFoldDB" id="A0A6A9QT79"/>
<gene>
    <name evidence="2" type="ORF">GC250_02465</name>
</gene>